<evidence type="ECO:0000256" key="7">
    <source>
        <dbReference type="ARBA" id="ARBA00022617"/>
    </source>
</evidence>
<dbReference type="EMBL" id="FPBD01000002">
    <property type="protein sequence ID" value="SFT57886.1"/>
    <property type="molecule type" value="Genomic_DNA"/>
</dbReference>
<evidence type="ECO:0000256" key="1">
    <source>
        <dbReference type="ARBA" id="ARBA00004249"/>
    </source>
</evidence>
<dbReference type="InterPro" id="IPR051174">
    <property type="entry name" value="Cytochrome_c-type_ET"/>
</dbReference>
<feature type="binding site" description="axial binding residue" evidence="17">
    <location>
        <position position="174"/>
    </location>
    <ligand>
        <name>heme</name>
        <dbReference type="ChEBI" id="CHEBI:30413"/>
        <label>4</label>
    </ligand>
    <ligandPart>
        <name>Fe</name>
        <dbReference type="ChEBI" id="CHEBI:18248"/>
    </ligandPart>
</feature>
<dbReference type="RefSeq" id="WP_083416617.1">
    <property type="nucleotide sequence ID" value="NZ_FPBD01000002.1"/>
</dbReference>
<evidence type="ECO:0000313" key="21">
    <source>
        <dbReference type="Proteomes" id="UP000183371"/>
    </source>
</evidence>
<dbReference type="PANTHER" id="PTHR30333:SF1">
    <property type="entry name" value="CYTOCHROME C-TYPE PROTEIN NAPC"/>
    <property type="match status" value="1"/>
</dbReference>
<name>A0A1I6Z598_9HYPH</name>
<feature type="transmembrane region" description="Helical" evidence="18">
    <location>
        <begin position="12"/>
        <end position="35"/>
    </location>
</feature>
<gene>
    <name evidence="20" type="ORF">SAMN05444141_10283</name>
</gene>
<keyword evidence="13 15" id="KW-0472">Membrane</keyword>
<evidence type="ECO:0000256" key="12">
    <source>
        <dbReference type="ARBA" id="ARBA00023004"/>
    </source>
</evidence>
<dbReference type="SUPFAM" id="SSF48695">
    <property type="entry name" value="Multiheme cytochromes"/>
    <property type="match status" value="1"/>
</dbReference>
<dbReference type="Gene3D" id="1.10.3820.10">
    <property type="entry name" value="Di-heme elbow motif domain"/>
    <property type="match status" value="1"/>
</dbReference>
<evidence type="ECO:0000256" key="3">
    <source>
        <dbReference type="ARBA" id="ARBA00007395"/>
    </source>
</evidence>
<evidence type="ECO:0000256" key="9">
    <source>
        <dbReference type="ARBA" id="ARBA00022723"/>
    </source>
</evidence>
<feature type="binding site" description="covalent" evidence="16">
    <location>
        <position position="77"/>
    </location>
    <ligand>
        <name>heme</name>
        <dbReference type="ChEBI" id="CHEBI:30413"/>
        <label>2</label>
    </ligand>
</feature>
<dbReference type="GO" id="GO:0005506">
    <property type="term" value="F:iron ion binding"/>
    <property type="evidence" value="ECO:0007669"/>
    <property type="project" value="UniProtKB-UniRule"/>
</dbReference>
<feature type="binding site" description="axial binding residue" evidence="17">
    <location>
        <position position="142"/>
    </location>
    <ligand>
        <name>heme</name>
        <dbReference type="ChEBI" id="CHEBI:30413"/>
        <label>3</label>
    </ligand>
    <ligandPart>
        <name>Fe</name>
        <dbReference type="ChEBI" id="CHEBI:18248"/>
    </ligandPart>
</feature>
<dbReference type="PIRSF" id="PIRSF000014">
    <property type="entry name" value="4_hem_cytch_TorC"/>
    <property type="match status" value="1"/>
</dbReference>
<feature type="binding site" description="covalent" evidence="16">
    <location>
        <position position="334"/>
    </location>
    <ligand>
        <name>heme</name>
        <dbReference type="ChEBI" id="CHEBI:30413"/>
        <label>5</label>
    </ligand>
</feature>
<evidence type="ECO:0000256" key="10">
    <source>
        <dbReference type="ARBA" id="ARBA00022982"/>
    </source>
</evidence>
<feature type="binding site" description="covalent" evidence="16">
    <location>
        <position position="48"/>
    </location>
    <ligand>
        <name>heme</name>
        <dbReference type="ChEBI" id="CHEBI:30413"/>
        <label>1</label>
    </ligand>
</feature>
<evidence type="ECO:0000256" key="6">
    <source>
        <dbReference type="ARBA" id="ARBA00022519"/>
    </source>
</evidence>
<dbReference type="AlphaFoldDB" id="A0A1I6Z598"/>
<dbReference type="InterPro" id="IPR009154">
    <property type="entry name" value="Membr-bd_4haem_cyt_TorC"/>
</dbReference>
<dbReference type="Proteomes" id="UP000183371">
    <property type="component" value="Unassembled WGS sequence"/>
</dbReference>
<proteinExistence type="inferred from homology"/>
<keyword evidence="8 18" id="KW-0812">Transmembrane</keyword>
<keyword evidence="5 15" id="KW-1003">Cell membrane</keyword>
<dbReference type="Pfam" id="PF03264">
    <property type="entry name" value="Cytochrom_NNT"/>
    <property type="match status" value="1"/>
</dbReference>
<dbReference type="GO" id="GO:0009061">
    <property type="term" value="P:anaerobic respiration"/>
    <property type="evidence" value="ECO:0007669"/>
    <property type="project" value="TreeGrafter"/>
</dbReference>
<evidence type="ECO:0000259" key="19">
    <source>
        <dbReference type="Pfam" id="PF03264"/>
    </source>
</evidence>
<evidence type="ECO:0000256" key="18">
    <source>
        <dbReference type="SAM" id="Phobius"/>
    </source>
</evidence>
<accession>A0A1I6Z598</accession>
<feature type="binding site" description="covalent" evidence="16">
    <location>
        <position position="173"/>
    </location>
    <ligand>
        <name>heme</name>
        <dbReference type="ChEBI" id="CHEBI:30413"/>
        <label>4</label>
    </ligand>
</feature>
<evidence type="ECO:0000256" key="2">
    <source>
        <dbReference type="ARBA" id="ARBA00006417"/>
    </source>
</evidence>
<feature type="binding site" description="covalent" evidence="16">
    <location>
        <position position="51"/>
    </location>
    <ligand>
        <name>heme</name>
        <dbReference type="ChEBI" id="CHEBI:30413"/>
        <label>1</label>
    </ligand>
</feature>
<organism evidence="20 21">
    <name type="scientific">Pseudovibrio denitrificans</name>
    <dbReference type="NCBI Taxonomy" id="258256"/>
    <lineage>
        <taxon>Bacteria</taxon>
        <taxon>Pseudomonadati</taxon>
        <taxon>Pseudomonadota</taxon>
        <taxon>Alphaproteobacteria</taxon>
        <taxon>Hyphomicrobiales</taxon>
        <taxon>Stappiaceae</taxon>
        <taxon>Pseudovibrio</taxon>
    </lineage>
</organism>
<feature type="binding site" description="axial binding residue" evidence="17">
    <location>
        <position position="81"/>
    </location>
    <ligand>
        <name>heme</name>
        <dbReference type="ChEBI" id="CHEBI:30413"/>
        <label>2</label>
    </ligand>
    <ligandPart>
        <name>Fe</name>
        <dbReference type="ChEBI" id="CHEBI:18248"/>
    </ligandPart>
</feature>
<comment type="similarity">
    <text evidence="2 15">Belongs to the TorC/TorY family.</text>
</comment>
<dbReference type="InterPro" id="IPR038266">
    <property type="entry name" value="NapC/NirT_cytc_sf"/>
</dbReference>
<dbReference type="FunFam" id="1.10.3820.10:FF:000001">
    <property type="entry name" value="Cytochrome c-type protein"/>
    <property type="match status" value="1"/>
</dbReference>
<protein>
    <recommendedName>
        <fullName evidence="15">Cytochrome c-type protein</fullName>
    </recommendedName>
</protein>
<keyword evidence="12 15" id="KW-0408">Iron</keyword>
<dbReference type="GO" id="GO:0020037">
    <property type="term" value="F:heme binding"/>
    <property type="evidence" value="ECO:0007669"/>
    <property type="project" value="UniProtKB-UniRule"/>
</dbReference>
<evidence type="ECO:0000256" key="17">
    <source>
        <dbReference type="PIRSR" id="PIRSR000014-2"/>
    </source>
</evidence>
<comment type="PTM">
    <text evidence="16">Binds 5 heme groups per subunit.</text>
</comment>
<evidence type="ECO:0000313" key="20">
    <source>
        <dbReference type="EMBL" id="SFT57886.1"/>
    </source>
</evidence>
<evidence type="ECO:0000256" key="5">
    <source>
        <dbReference type="ARBA" id="ARBA00022475"/>
    </source>
</evidence>
<feature type="domain" description="NapC/NirT cytochrome c N-terminal" evidence="19">
    <location>
        <begin position="17"/>
        <end position="183"/>
    </location>
</feature>
<feature type="binding site" description="covalent" evidence="16">
    <location>
        <position position="141"/>
    </location>
    <ligand>
        <name>heme</name>
        <dbReference type="ChEBI" id="CHEBI:30413"/>
        <label>3</label>
    </ligand>
</feature>
<dbReference type="GO" id="GO:0005886">
    <property type="term" value="C:plasma membrane"/>
    <property type="evidence" value="ECO:0007669"/>
    <property type="project" value="UniProtKB-SubCell"/>
</dbReference>
<keyword evidence="10 15" id="KW-0249">Electron transport</keyword>
<reference evidence="21" key="1">
    <citation type="submission" date="2016-10" db="EMBL/GenBank/DDBJ databases">
        <authorList>
            <person name="Varghese N."/>
            <person name="Submissions S."/>
        </authorList>
    </citation>
    <scope>NUCLEOTIDE SEQUENCE [LARGE SCALE GENOMIC DNA]</scope>
    <source>
        <strain evidence="21">DSM 17465</strain>
    </source>
</reference>
<comment type="function">
    <text evidence="14">Mediates electron flow from quinones to the NapAB complex.</text>
</comment>
<evidence type="ECO:0000256" key="14">
    <source>
        <dbReference type="ARBA" id="ARBA00055242"/>
    </source>
</evidence>
<keyword evidence="11 18" id="KW-1133">Transmembrane helix</keyword>
<keyword evidence="4 15" id="KW-0813">Transport</keyword>
<evidence type="ECO:0000256" key="13">
    <source>
        <dbReference type="ARBA" id="ARBA00023136"/>
    </source>
</evidence>
<dbReference type="GO" id="GO:0009055">
    <property type="term" value="F:electron transfer activity"/>
    <property type="evidence" value="ECO:0007669"/>
    <property type="project" value="UniProtKB-UniRule"/>
</dbReference>
<dbReference type="GO" id="GO:0009276">
    <property type="term" value="C:Gram-negative-bacterium-type cell wall"/>
    <property type="evidence" value="ECO:0007669"/>
    <property type="project" value="UniProtKB-UniRule"/>
</dbReference>
<dbReference type="InterPro" id="IPR036280">
    <property type="entry name" value="Multihaem_cyt_sf"/>
</dbReference>
<feature type="binding site" description="covalent" evidence="16">
    <location>
        <position position="80"/>
    </location>
    <ligand>
        <name>heme</name>
        <dbReference type="ChEBI" id="CHEBI:30413"/>
        <label>2</label>
    </ligand>
</feature>
<feature type="binding site" description="axial binding residue" evidence="17">
    <location>
        <position position="335"/>
    </location>
    <ligand>
        <name>heme</name>
        <dbReference type="ChEBI" id="CHEBI:30413"/>
        <label>5</label>
    </ligand>
    <ligandPart>
        <name>Fe</name>
        <dbReference type="ChEBI" id="CHEBI:18248"/>
    </ligandPart>
</feature>
<sequence length="386" mass="43350">MIKKLWQRMWTASPLPLAVLIIIGGIGGIIFWGGFNTAMEVTNNLEFCVSCHEMQPVYEEYKTSVHYQNNSGVRAECPDCHVPREWGPKVIRKIQATNELYHKFIDPSIDTPEKFEANRLRLAKNVWHAMKETDSRECRNCHAFDTMKIDGQREKAQKMHPKAIKEGSTCIDCHKGIAHKLPDLSAASKQAFEMLKEQSRTVSYNADHLTTLATANIYLNEDDSKAAGRVLPATTVEPVDASGERVKVKVSGWSQKGAEKIIYAMKGQRIFNTALGKTAVPMVKRGETITLESTGQDWTEVSFTGFMDKKDMISDADALWSYSGELYENSCSVCHNAPSPSHFLANQWIGVLKSMVRYTALSKDEQRLLQKYLQLNAQDTGGKGQH</sequence>
<evidence type="ECO:0000256" key="4">
    <source>
        <dbReference type="ARBA" id="ARBA00022448"/>
    </source>
</evidence>
<feature type="binding site" description="covalent" evidence="16">
    <location>
        <position position="331"/>
    </location>
    <ligand>
        <name>heme</name>
        <dbReference type="ChEBI" id="CHEBI:30413"/>
        <label>5</label>
    </ligand>
</feature>
<evidence type="ECO:0000256" key="8">
    <source>
        <dbReference type="ARBA" id="ARBA00022692"/>
    </source>
</evidence>
<keyword evidence="9 15" id="KW-0479">Metal-binding</keyword>
<comment type="similarity">
    <text evidence="3">Belongs to the NapC/NirT/NrfH family.</text>
</comment>
<keyword evidence="7 15" id="KW-0349">Heme</keyword>
<dbReference type="InterPro" id="IPR005126">
    <property type="entry name" value="NapC/NirT_cyt_c_N"/>
</dbReference>
<feature type="binding site" description="axial binding residue" evidence="17">
    <location>
        <position position="52"/>
    </location>
    <ligand>
        <name>heme</name>
        <dbReference type="ChEBI" id="CHEBI:30413"/>
        <label>1</label>
    </ligand>
    <ligandPart>
        <name>Fe</name>
        <dbReference type="ChEBI" id="CHEBI:18248"/>
    </ligandPart>
</feature>
<evidence type="ECO:0000256" key="15">
    <source>
        <dbReference type="PIRNR" id="PIRNR000014"/>
    </source>
</evidence>
<evidence type="ECO:0000256" key="11">
    <source>
        <dbReference type="ARBA" id="ARBA00022989"/>
    </source>
</evidence>
<feature type="binding site" description="covalent" evidence="16">
    <location>
        <position position="138"/>
    </location>
    <ligand>
        <name>heme</name>
        <dbReference type="ChEBI" id="CHEBI:30413"/>
        <label>3</label>
    </ligand>
</feature>
<comment type="subcellular location">
    <subcellularLocation>
        <location evidence="1">Cell inner membrane</location>
        <topology evidence="1">Single-pass type II membrane protein</topology>
    </subcellularLocation>
</comment>
<evidence type="ECO:0000256" key="16">
    <source>
        <dbReference type="PIRSR" id="PIRSR000014-1"/>
    </source>
</evidence>
<keyword evidence="6 15" id="KW-0997">Cell inner membrane</keyword>
<keyword evidence="21" id="KW-1185">Reference proteome</keyword>
<dbReference type="PANTHER" id="PTHR30333">
    <property type="entry name" value="CYTOCHROME C-TYPE PROTEIN"/>
    <property type="match status" value="1"/>
</dbReference>
<feature type="binding site" description="covalent" evidence="16">
    <location>
        <position position="170"/>
    </location>
    <ligand>
        <name>heme</name>
        <dbReference type="ChEBI" id="CHEBI:30413"/>
        <label>4</label>
    </ligand>
</feature>